<organism evidence="14 15">
    <name type="scientific">Sphingomonas daechungensis</name>
    <dbReference type="NCBI Taxonomy" id="1176646"/>
    <lineage>
        <taxon>Bacteria</taxon>
        <taxon>Pseudomonadati</taxon>
        <taxon>Pseudomonadota</taxon>
        <taxon>Alphaproteobacteria</taxon>
        <taxon>Sphingomonadales</taxon>
        <taxon>Sphingomonadaceae</taxon>
        <taxon>Sphingomonas</taxon>
    </lineage>
</organism>
<dbReference type="CDD" id="cd21117">
    <property type="entry name" value="Twitch_MoaA"/>
    <property type="match status" value="1"/>
</dbReference>
<evidence type="ECO:0000256" key="1">
    <source>
        <dbReference type="ARBA" id="ARBA00012167"/>
    </source>
</evidence>
<dbReference type="Pfam" id="PF06463">
    <property type="entry name" value="Mob_synth_C"/>
    <property type="match status" value="1"/>
</dbReference>
<keyword evidence="5 12" id="KW-0547">Nucleotide-binding</keyword>
<evidence type="ECO:0000256" key="4">
    <source>
        <dbReference type="ARBA" id="ARBA00022723"/>
    </source>
</evidence>
<feature type="binding site" evidence="12">
    <location>
        <position position="273"/>
    </location>
    <ligand>
        <name>[4Fe-4S] cluster</name>
        <dbReference type="ChEBI" id="CHEBI:49883"/>
        <label>2</label>
        <note>4Fe-4S-substrate</note>
    </ligand>
</feature>
<keyword evidence="7 12" id="KW-0411">Iron-sulfur</keyword>
<dbReference type="Gene3D" id="3.20.20.70">
    <property type="entry name" value="Aldolase class I"/>
    <property type="match status" value="1"/>
</dbReference>
<keyword evidence="4 12" id="KW-0479">Metal-binding</keyword>
<dbReference type="PANTHER" id="PTHR22960:SF0">
    <property type="entry name" value="MOLYBDENUM COFACTOR BIOSYNTHESIS PROTEIN 1"/>
    <property type="match status" value="1"/>
</dbReference>
<accession>A0ABX6SZC4</accession>
<dbReference type="CDD" id="cd01335">
    <property type="entry name" value="Radical_SAM"/>
    <property type="match status" value="1"/>
</dbReference>
<keyword evidence="15" id="KW-1185">Reference proteome</keyword>
<comment type="cofactor">
    <cofactor evidence="12">
        <name>[4Fe-4S] cluster</name>
        <dbReference type="ChEBI" id="CHEBI:49883"/>
    </cofactor>
    <text evidence="12">Binds 2 [4Fe-4S] clusters. Binds 1 [4Fe-4S] cluster coordinated with 3 cysteines and an exchangeable S-adenosyl-L-methionine and 1 [4Fe-4S] cluster coordinated with 3 cysteines and the GTP-derived substrate.</text>
</comment>
<dbReference type="InterPro" id="IPR050105">
    <property type="entry name" value="MoCo_biosynth_MoaA/MoaC"/>
</dbReference>
<comment type="subunit">
    <text evidence="12">Monomer and homodimer.</text>
</comment>
<dbReference type="InterPro" id="IPR006638">
    <property type="entry name" value="Elp3/MiaA/NifB-like_rSAM"/>
</dbReference>
<feature type="binding site" evidence="12">
    <location>
        <position position="47"/>
    </location>
    <ligand>
        <name>S-adenosyl-L-methionine</name>
        <dbReference type="ChEBI" id="CHEBI:59789"/>
    </ligand>
</feature>
<feature type="binding site" evidence="12">
    <location>
        <position position="83"/>
    </location>
    <ligand>
        <name>GTP</name>
        <dbReference type="ChEBI" id="CHEBI:37565"/>
    </ligand>
</feature>
<comment type="similarity">
    <text evidence="12">Belongs to the radical SAM superfamily. MoaA family.</text>
</comment>
<feature type="domain" description="Radical SAM core" evidence="13">
    <location>
        <begin position="25"/>
        <end position="250"/>
    </location>
</feature>
<evidence type="ECO:0000256" key="7">
    <source>
        <dbReference type="ARBA" id="ARBA00023014"/>
    </source>
</evidence>
<feature type="binding site" evidence="12">
    <location>
        <position position="48"/>
    </location>
    <ligand>
        <name>[4Fe-4S] cluster</name>
        <dbReference type="ChEBI" id="CHEBI:49883"/>
        <label>1</label>
        <note>4Fe-4S-S-AdoMet</note>
    </ligand>
</feature>
<dbReference type="InterPro" id="IPR013785">
    <property type="entry name" value="Aldolase_TIM"/>
</dbReference>
<dbReference type="InterPro" id="IPR013483">
    <property type="entry name" value="MoaA"/>
</dbReference>
<evidence type="ECO:0000256" key="6">
    <source>
        <dbReference type="ARBA" id="ARBA00023004"/>
    </source>
</evidence>
<gene>
    <name evidence="12 14" type="primary">moaA</name>
    <name evidence="14" type="ORF">H9L15_12735</name>
</gene>
<dbReference type="Proteomes" id="UP000516134">
    <property type="component" value="Chromosome"/>
</dbReference>
<keyword evidence="6 12" id="KW-0408">Iron</keyword>
<evidence type="ECO:0000256" key="2">
    <source>
        <dbReference type="ARBA" id="ARBA00022485"/>
    </source>
</evidence>
<reference evidence="14 15" key="1">
    <citation type="submission" date="2020-08" db="EMBL/GenBank/DDBJ databases">
        <title>Genome sequence of Sphingomonas daechungensis KACC 18115T.</title>
        <authorList>
            <person name="Hyun D.-W."/>
            <person name="Bae J.-W."/>
        </authorList>
    </citation>
    <scope>NUCLEOTIDE SEQUENCE [LARGE SCALE GENOMIC DNA]</scope>
    <source>
        <strain evidence="14 15">KACC 18115</strain>
    </source>
</reference>
<evidence type="ECO:0000256" key="10">
    <source>
        <dbReference type="ARBA" id="ARBA00023239"/>
    </source>
</evidence>
<feature type="binding site" evidence="12">
    <location>
        <position position="176"/>
    </location>
    <ligand>
        <name>GTP</name>
        <dbReference type="ChEBI" id="CHEBI:37565"/>
    </ligand>
</feature>
<dbReference type="InterPro" id="IPR010505">
    <property type="entry name" value="MoaA_twitch"/>
</dbReference>
<feature type="binding site" evidence="12">
    <location>
        <position position="45"/>
    </location>
    <ligand>
        <name>[4Fe-4S] cluster</name>
        <dbReference type="ChEBI" id="CHEBI:49883"/>
        <label>1</label>
        <note>4Fe-4S-S-AdoMet</note>
    </ligand>
</feature>
<dbReference type="InterPro" id="IPR058240">
    <property type="entry name" value="rSAM_sf"/>
</dbReference>
<keyword evidence="10 12" id="KW-0456">Lyase</keyword>
<comment type="pathway">
    <text evidence="12">Cofactor biosynthesis; molybdopterin biosynthesis.</text>
</comment>
<evidence type="ECO:0000256" key="5">
    <source>
        <dbReference type="ARBA" id="ARBA00022741"/>
    </source>
</evidence>
<evidence type="ECO:0000256" key="9">
    <source>
        <dbReference type="ARBA" id="ARBA00023150"/>
    </source>
</evidence>
<dbReference type="InterPro" id="IPR040064">
    <property type="entry name" value="MoaA-like"/>
</dbReference>
<feature type="binding site" evidence="12">
    <location>
        <position position="210"/>
    </location>
    <ligand>
        <name>S-adenosyl-L-methionine</name>
        <dbReference type="ChEBI" id="CHEBI:59789"/>
    </ligand>
</feature>
<dbReference type="HAMAP" id="MF_01225_B">
    <property type="entry name" value="MoaA_B"/>
    <property type="match status" value="1"/>
</dbReference>
<dbReference type="SFLD" id="SFLDG01067">
    <property type="entry name" value="SPASM/twitch_domain_containing"/>
    <property type="match status" value="1"/>
</dbReference>
<keyword evidence="2 12" id="KW-0004">4Fe-4S</keyword>
<feature type="binding site" evidence="12">
    <location>
        <position position="276"/>
    </location>
    <ligand>
        <name>[4Fe-4S] cluster</name>
        <dbReference type="ChEBI" id="CHEBI:49883"/>
        <label>2</label>
        <note>4Fe-4S-substrate</note>
    </ligand>
</feature>
<protein>
    <recommendedName>
        <fullName evidence="1 12">GTP 3',8-cyclase</fullName>
        <ecNumber evidence="1 12">4.1.99.22</ecNumber>
    </recommendedName>
    <alternativeName>
        <fullName evidence="12">Molybdenum cofactor biosynthesis protein A</fullName>
    </alternativeName>
</protein>
<dbReference type="SFLD" id="SFLDS00029">
    <property type="entry name" value="Radical_SAM"/>
    <property type="match status" value="1"/>
</dbReference>
<feature type="binding site" evidence="12">
    <location>
        <begin position="278"/>
        <end position="280"/>
    </location>
    <ligand>
        <name>GTP</name>
        <dbReference type="ChEBI" id="CHEBI:37565"/>
    </ligand>
</feature>
<evidence type="ECO:0000313" key="15">
    <source>
        <dbReference type="Proteomes" id="UP000516134"/>
    </source>
</evidence>
<feature type="binding site" evidence="12">
    <location>
        <position position="41"/>
    </location>
    <ligand>
        <name>[4Fe-4S] cluster</name>
        <dbReference type="ChEBI" id="CHEBI:49883"/>
        <label>1</label>
        <note>4Fe-4S-S-AdoMet</note>
    </ligand>
</feature>
<evidence type="ECO:0000256" key="8">
    <source>
        <dbReference type="ARBA" id="ARBA00023134"/>
    </source>
</evidence>
<comment type="catalytic activity">
    <reaction evidence="11 12">
        <text>GTP + AH2 + S-adenosyl-L-methionine = (8S)-3',8-cyclo-7,8-dihydroguanosine 5'-triphosphate + 5'-deoxyadenosine + L-methionine + A + H(+)</text>
        <dbReference type="Rhea" id="RHEA:49576"/>
        <dbReference type="ChEBI" id="CHEBI:13193"/>
        <dbReference type="ChEBI" id="CHEBI:15378"/>
        <dbReference type="ChEBI" id="CHEBI:17319"/>
        <dbReference type="ChEBI" id="CHEBI:17499"/>
        <dbReference type="ChEBI" id="CHEBI:37565"/>
        <dbReference type="ChEBI" id="CHEBI:57844"/>
        <dbReference type="ChEBI" id="CHEBI:59789"/>
        <dbReference type="ChEBI" id="CHEBI:131766"/>
        <dbReference type="EC" id="4.1.99.22"/>
    </reaction>
</comment>
<dbReference type="PROSITE" id="PS51918">
    <property type="entry name" value="RADICAL_SAM"/>
    <property type="match status" value="1"/>
</dbReference>
<dbReference type="Pfam" id="PF04055">
    <property type="entry name" value="Radical_SAM"/>
    <property type="match status" value="1"/>
</dbReference>
<dbReference type="InterPro" id="IPR000385">
    <property type="entry name" value="MoaA_NifB_PqqE_Fe-S-bd_CS"/>
</dbReference>
<evidence type="ECO:0000256" key="3">
    <source>
        <dbReference type="ARBA" id="ARBA00022691"/>
    </source>
</evidence>
<evidence type="ECO:0000256" key="11">
    <source>
        <dbReference type="ARBA" id="ARBA00048697"/>
    </source>
</evidence>
<keyword evidence="9 12" id="KW-0501">Molybdenum cofactor biosynthesis</keyword>
<dbReference type="PROSITE" id="PS01305">
    <property type="entry name" value="MOAA_NIFB_PQQE"/>
    <property type="match status" value="1"/>
</dbReference>
<evidence type="ECO:0000256" key="12">
    <source>
        <dbReference type="HAMAP-Rule" id="MF_01225"/>
    </source>
</evidence>
<dbReference type="SMART" id="SM00729">
    <property type="entry name" value="Elp3"/>
    <property type="match status" value="1"/>
</dbReference>
<evidence type="ECO:0000259" key="13">
    <source>
        <dbReference type="PROSITE" id="PS51918"/>
    </source>
</evidence>
<dbReference type="SUPFAM" id="SSF102114">
    <property type="entry name" value="Radical SAM enzymes"/>
    <property type="match status" value="1"/>
</dbReference>
<proteinExistence type="inferred from homology"/>
<dbReference type="SFLD" id="SFLDG01386">
    <property type="entry name" value="main_SPASM_domain-containing"/>
    <property type="match status" value="1"/>
</dbReference>
<evidence type="ECO:0000313" key="14">
    <source>
        <dbReference type="EMBL" id="QNP42896.1"/>
    </source>
</evidence>
<comment type="function">
    <text evidence="12">Catalyzes the cyclization of GTP to (8S)-3',8-cyclo-7,8-dihydroguanosine 5'-triphosphate.</text>
</comment>
<keyword evidence="3 12" id="KW-0949">S-adenosyl-L-methionine</keyword>
<feature type="binding site" evidence="12">
    <location>
        <position position="87"/>
    </location>
    <ligand>
        <name>S-adenosyl-L-methionine</name>
        <dbReference type="ChEBI" id="CHEBI:59789"/>
    </ligand>
</feature>
<feature type="binding site" evidence="12">
    <location>
        <position position="34"/>
    </location>
    <ligand>
        <name>GTP</name>
        <dbReference type="ChEBI" id="CHEBI:37565"/>
    </ligand>
</feature>
<dbReference type="EMBL" id="CP060780">
    <property type="protein sequence ID" value="QNP42896.1"/>
    <property type="molecule type" value="Genomic_DNA"/>
</dbReference>
<keyword evidence="8 12" id="KW-0342">GTP-binding</keyword>
<dbReference type="NCBIfam" id="TIGR02666">
    <property type="entry name" value="moaA"/>
    <property type="match status" value="1"/>
</dbReference>
<sequence length="345" mass="38328">MKTRGEGRSVSEVASPHKPDGLVDSFGRRITYVRLSVTDRCDLRCRYCMAERMQFLPKREILTLEEMVELSDILIARGIRKIRLTGGEPLVRKGVMEVVRGLGQRIGAGLDELVMTTNGTRLERFAGELHDAGVRRINISLDSRRPERFGHITRGGDLAQVLRGIDAALTSGLSVKINMVALAGINEDEIEGMLRWCAAMSIDLTLIETMPLGEVEEDRTAHYLPLDTVKRRLEERFTLVPSTMRTGGPSRYHDVLELRSRVGFITPLTNNFCDGCNRIRIAATGTVYGCLGHDQKVELRDALRSGRAGAVDELLDRLLAGKPRRHEFRIGGAPAVERHMSVTGG</sequence>
<feature type="binding site" evidence="12">
    <location>
        <position position="140"/>
    </location>
    <ligand>
        <name>S-adenosyl-L-methionine</name>
        <dbReference type="ChEBI" id="CHEBI:59789"/>
    </ligand>
</feature>
<dbReference type="PANTHER" id="PTHR22960">
    <property type="entry name" value="MOLYBDOPTERIN COFACTOR SYNTHESIS PROTEIN A"/>
    <property type="match status" value="1"/>
</dbReference>
<feature type="binding site" evidence="12">
    <location>
        <position position="116"/>
    </location>
    <ligand>
        <name>GTP</name>
        <dbReference type="ChEBI" id="CHEBI:37565"/>
    </ligand>
</feature>
<dbReference type="EC" id="4.1.99.22" evidence="1 12"/>
<dbReference type="SFLD" id="SFLDG01383">
    <property type="entry name" value="cyclic_pyranopterin_phosphate"/>
    <property type="match status" value="1"/>
</dbReference>
<name>A0ABX6SZC4_9SPHN</name>
<dbReference type="InterPro" id="IPR007197">
    <property type="entry name" value="rSAM"/>
</dbReference>
<feature type="binding site" evidence="12">
    <location>
        <position position="290"/>
    </location>
    <ligand>
        <name>[4Fe-4S] cluster</name>
        <dbReference type="ChEBI" id="CHEBI:49883"/>
        <label>2</label>
        <note>4Fe-4S-substrate</note>
    </ligand>
</feature>